<dbReference type="InterPro" id="IPR050201">
    <property type="entry name" value="Bacterial_glucokinase"/>
</dbReference>
<comment type="caution">
    <text evidence="4">The sequence shown here is derived from an EMBL/GenBank/DDBJ whole genome shotgun (WGS) entry which is preliminary data.</text>
</comment>
<dbReference type="InterPro" id="IPR003836">
    <property type="entry name" value="Glucokinase"/>
</dbReference>
<dbReference type="SUPFAM" id="SSF53067">
    <property type="entry name" value="Actin-like ATPase domain"/>
    <property type="match status" value="1"/>
</dbReference>
<keyword evidence="2" id="KW-0418">Kinase</keyword>
<dbReference type="PANTHER" id="PTHR47690">
    <property type="entry name" value="GLUCOKINASE"/>
    <property type="match status" value="1"/>
</dbReference>
<proteinExistence type="inferred from homology"/>
<dbReference type="Proteomes" id="UP000717752">
    <property type="component" value="Unassembled WGS sequence"/>
</dbReference>
<dbReference type="Gene3D" id="3.30.420.40">
    <property type="match status" value="1"/>
</dbReference>
<organism evidence="4 5">
    <name type="scientific">Rhizobium mesosinicum</name>
    <dbReference type="NCBI Taxonomy" id="335017"/>
    <lineage>
        <taxon>Bacteria</taxon>
        <taxon>Pseudomonadati</taxon>
        <taxon>Pseudomonadota</taxon>
        <taxon>Alphaproteobacteria</taxon>
        <taxon>Hyphomicrobiales</taxon>
        <taxon>Rhizobiaceae</taxon>
        <taxon>Rhizobium/Agrobacterium group</taxon>
        <taxon>Rhizobium</taxon>
    </lineage>
</organism>
<sequence>MQMLSDRHAVVGEIGAGHLRFAVADIDELVIDHYVNFKTSDFDSIELALDAYFKSLPGQPGKISLAVAGDVADNQARTSHLSWTFSAKELQNAFAIPIVRLMRDIDAVSSCVPTLPLHEFEKLTGPSPQSGPKGVVLLDRDLEAAMVAPNQQGWTVLRGRAGEMSFGADSDEELLLAQAMRHGTGRIALKRVLTSTGLTALYDALRLRSGLDAPSWSAFDIARAALSAEPDPIAHDALRHFANWLARFAGDLAAAYGAEGGIYLSGSLAIELREILRSEAFVESFSAAGGPDGFTRNVPVYLVTATNLALRGAALAIS</sequence>
<keyword evidence="5" id="KW-1185">Reference proteome</keyword>
<protein>
    <submittedName>
        <fullName evidence="4">Glucokinase</fullName>
    </submittedName>
</protein>
<accession>A0ABS7GSF8</accession>
<dbReference type="Gene3D" id="3.40.367.20">
    <property type="match status" value="1"/>
</dbReference>
<dbReference type="EMBL" id="JAEUAK010000003">
    <property type="protein sequence ID" value="MBW9052315.1"/>
    <property type="molecule type" value="Genomic_DNA"/>
</dbReference>
<dbReference type="Pfam" id="PF02685">
    <property type="entry name" value="Glucokinase"/>
    <property type="match status" value="1"/>
</dbReference>
<evidence type="ECO:0000313" key="5">
    <source>
        <dbReference type="Proteomes" id="UP000717752"/>
    </source>
</evidence>
<dbReference type="CDD" id="cd24008">
    <property type="entry name" value="ASKHA_NBD_GLK"/>
    <property type="match status" value="1"/>
</dbReference>
<evidence type="ECO:0000313" key="4">
    <source>
        <dbReference type="EMBL" id="MBW9052315.1"/>
    </source>
</evidence>
<name>A0ABS7GSF8_9HYPH</name>
<dbReference type="InterPro" id="IPR043129">
    <property type="entry name" value="ATPase_NBD"/>
</dbReference>
<gene>
    <name evidence="4" type="ORF">JNB85_07785</name>
</gene>
<dbReference type="RefSeq" id="WP_220333780.1">
    <property type="nucleotide sequence ID" value="NZ_JAEUAK010000003.1"/>
</dbReference>
<comment type="similarity">
    <text evidence="3">Belongs to the bacterial glucokinase family.</text>
</comment>
<evidence type="ECO:0000256" key="2">
    <source>
        <dbReference type="ARBA" id="ARBA00022777"/>
    </source>
</evidence>
<dbReference type="PANTHER" id="PTHR47690:SF1">
    <property type="entry name" value="GLUCOKINASE"/>
    <property type="match status" value="1"/>
</dbReference>
<keyword evidence="1" id="KW-0808">Transferase</keyword>
<evidence type="ECO:0000256" key="3">
    <source>
        <dbReference type="RuleBase" id="RU004046"/>
    </source>
</evidence>
<reference evidence="4 5" key="1">
    <citation type="journal article" date="2021" name="MBio">
        <title>Poor Competitiveness of Bradyrhizobium in Pigeon Pea Root Colonization in Indian Soils.</title>
        <authorList>
            <person name="Chalasani D."/>
            <person name="Basu A."/>
            <person name="Pullabhotla S.V.S.R.N."/>
            <person name="Jorrin B."/>
            <person name="Neal A.L."/>
            <person name="Poole P.S."/>
            <person name="Podile A.R."/>
            <person name="Tkacz A."/>
        </authorList>
    </citation>
    <scope>NUCLEOTIDE SEQUENCE [LARGE SCALE GENOMIC DNA]</scope>
    <source>
        <strain evidence="4 5">HU56</strain>
    </source>
</reference>
<evidence type="ECO:0000256" key="1">
    <source>
        <dbReference type="ARBA" id="ARBA00022679"/>
    </source>
</evidence>